<evidence type="ECO:0000313" key="2">
    <source>
        <dbReference type="EMBL" id="CAK6437089.1"/>
    </source>
</evidence>
<proteinExistence type="predicted"/>
<reference evidence="2" key="1">
    <citation type="submission" date="2023-12" db="EMBL/GenBank/DDBJ databases">
        <authorList>
            <person name="Brown T."/>
        </authorList>
    </citation>
    <scope>NUCLEOTIDE SEQUENCE</scope>
</reference>
<protein>
    <submittedName>
        <fullName evidence="2">Uncharacterized protein</fullName>
    </submittedName>
</protein>
<name>A0ABN9ZFI9_PIPNA</name>
<keyword evidence="3" id="KW-1185">Reference proteome</keyword>
<feature type="region of interest" description="Disordered" evidence="1">
    <location>
        <begin position="90"/>
        <end position="122"/>
    </location>
</feature>
<gene>
    <name evidence="2" type="ORF">MPIPNATIZW_LOCUS5395</name>
</gene>
<feature type="region of interest" description="Disordered" evidence="1">
    <location>
        <begin position="1"/>
        <end position="28"/>
    </location>
</feature>
<sequence>MQTGGDQRGGHSHHLSTGTQAGRDGQGKHWVSWACQLRSGGRGTLPSQPTTPLCPATVFPFFTSSASLSHLFTLPKYAQAVIMGPESSHTHRLPLVSAPSQPQARPTEPPASPANGSQMAAW</sequence>
<accession>A0ABN9ZFI9</accession>
<evidence type="ECO:0000256" key="1">
    <source>
        <dbReference type="SAM" id="MobiDB-lite"/>
    </source>
</evidence>
<dbReference type="Proteomes" id="UP001314169">
    <property type="component" value="Chromosome 15"/>
</dbReference>
<organism evidence="2 3">
    <name type="scientific">Pipistrellus nathusii</name>
    <name type="common">Nathusius' pipistrelle</name>
    <dbReference type="NCBI Taxonomy" id="59473"/>
    <lineage>
        <taxon>Eukaryota</taxon>
        <taxon>Metazoa</taxon>
        <taxon>Chordata</taxon>
        <taxon>Craniata</taxon>
        <taxon>Vertebrata</taxon>
        <taxon>Euteleostomi</taxon>
        <taxon>Mammalia</taxon>
        <taxon>Eutheria</taxon>
        <taxon>Laurasiatheria</taxon>
        <taxon>Chiroptera</taxon>
        <taxon>Yangochiroptera</taxon>
        <taxon>Vespertilionidae</taxon>
        <taxon>Pipistrellus</taxon>
    </lineage>
</organism>
<dbReference type="EMBL" id="OY882872">
    <property type="protein sequence ID" value="CAK6437089.1"/>
    <property type="molecule type" value="Genomic_DNA"/>
</dbReference>
<evidence type="ECO:0000313" key="3">
    <source>
        <dbReference type="Proteomes" id="UP001314169"/>
    </source>
</evidence>